<keyword evidence="1" id="KW-0812">Transmembrane</keyword>
<evidence type="ECO:0000259" key="3">
    <source>
        <dbReference type="Pfam" id="PF07699"/>
    </source>
</evidence>
<proteinExistence type="predicted"/>
<evidence type="ECO:0000313" key="5">
    <source>
        <dbReference type="Proteomes" id="UP000728185"/>
    </source>
</evidence>
<accession>A0A8E0RRS9</accession>
<dbReference type="Proteomes" id="UP000728185">
    <property type="component" value="Unassembled WGS sequence"/>
</dbReference>
<reference evidence="4" key="1">
    <citation type="submission" date="2019-05" db="EMBL/GenBank/DDBJ databases">
        <title>Annotation for the trematode Fasciolopsis buski.</title>
        <authorList>
            <person name="Choi Y.-J."/>
        </authorList>
    </citation>
    <scope>NUCLEOTIDE SEQUENCE</scope>
    <source>
        <strain evidence="4">HT</strain>
        <tissue evidence="4">Whole worm</tissue>
    </source>
</reference>
<comment type="caution">
    <text evidence="4">The sequence shown here is derived from an EMBL/GenBank/DDBJ whole genome shotgun (WGS) entry which is preliminary data.</text>
</comment>
<gene>
    <name evidence="4" type="ORF">FBUS_09659</name>
</gene>
<sequence length="532" mass="60705">MILTVFILLSLRMVVVVGTTTSYAATGNKMFIKSHQINETFVYYQHKVVVRRVIQIPCYLESSNLSLSAIDSISYEWLMNGRQIRPHAPFIYGTWDVDGILTILAVVVRLTTIWCHARAEHATETQDFYFAHQIQFYEEPVYQTVISVLMMLSMPKDSLDRKCKYEKYTCDCRTETEPNATEIFQFGLKKHIIRDILNDLAVETCNQEKTCLSVSLDNFQCVNDHRKMQSVHHTTFSFLLYPGRNYSHFSKWSPSNDTHDRKTLSKKFESGVRKNSKEIISYMERYYYSIDTKVELIVDAAHFEYCMGVSGRLDNGAKECQLCPAGTFAQKRIISPPPPVPQSQYHELLSDQPYLIDKHAAESDASYWLSQENEVVCLPCPTNTYTEELGRIVCLPCPVWHMTPEDQEGQKMVPSGSEWLTEACPREGRAEFRLVQVSKSMLGARFSRWVRAASPITRVGTLVALTLIPLCLAVILLFIAYIVIDVGSTLVKMANKMHPLQVQIAETTTATAQFKAEQRQIAAEAYARMKAK</sequence>
<dbReference type="EMBL" id="LUCM01006693">
    <property type="protein sequence ID" value="KAA0190923.1"/>
    <property type="molecule type" value="Genomic_DNA"/>
</dbReference>
<evidence type="ECO:0000256" key="2">
    <source>
        <dbReference type="SAM" id="SignalP"/>
    </source>
</evidence>
<keyword evidence="1" id="KW-0472">Membrane</keyword>
<feature type="signal peptide" evidence="2">
    <location>
        <begin position="1"/>
        <end position="18"/>
    </location>
</feature>
<keyword evidence="2" id="KW-0732">Signal</keyword>
<name>A0A8E0RRS9_9TREM</name>
<evidence type="ECO:0000256" key="1">
    <source>
        <dbReference type="SAM" id="Phobius"/>
    </source>
</evidence>
<feature type="chain" id="PRO_5034502020" description="Tyrosine-protein kinase ephrin type A/B receptor-like domain-containing protein" evidence="2">
    <location>
        <begin position="19"/>
        <end position="532"/>
    </location>
</feature>
<dbReference type="AlphaFoldDB" id="A0A8E0RRS9"/>
<protein>
    <recommendedName>
        <fullName evidence="3">Tyrosine-protein kinase ephrin type A/B receptor-like domain-containing protein</fullName>
    </recommendedName>
</protein>
<evidence type="ECO:0000313" key="4">
    <source>
        <dbReference type="EMBL" id="KAA0190923.1"/>
    </source>
</evidence>
<keyword evidence="5" id="KW-1185">Reference proteome</keyword>
<dbReference type="OrthoDB" id="6246318at2759"/>
<feature type="transmembrane region" description="Helical" evidence="1">
    <location>
        <begin position="462"/>
        <end position="484"/>
    </location>
</feature>
<keyword evidence="1" id="KW-1133">Transmembrane helix</keyword>
<dbReference type="InterPro" id="IPR011641">
    <property type="entry name" value="Tyr-kin_ephrin_A/B_rcpt-like"/>
</dbReference>
<organism evidence="4 5">
    <name type="scientific">Fasciolopsis buskii</name>
    <dbReference type="NCBI Taxonomy" id="27845"/>
    <lineage>
        <taxon>Eukaryota</taxon>
        <taxon>Metazoa</taxon>
        <taxon>Spiralia</taxon>
        <taxon>Lophotrochozoa</taxon>
        <taxon>Platyhelminthes</taxon>
        <taxon>Trematoda</taxon>
        <taxon>Digenea</taxon>
        <taxon>Plagiorchiida</taxon>
        <taxon>Echinostomata</taxon>
        <taxon>Echinostomatoidea</taxon>
        <taxon>Fasciolidae</taxon>
        <taxon>Fasciolopsis</taxon>
    </lineage>
</organism>
<dbReference type="Pfam" id="PF07699">
    <property type="entry name" value="Ephrin_rec_like"/>
    <property type="match status" value="1"/>
</dbReference>
<feature type="domain" description="Tyrosine-protein kinase ephrin type A/B receptor-like" evidence="3">
    <location>
        <begin position="370"/>
        <end position="404"/>
    </location>
</feature>